<evidence type="ECO:0000313" key="1">
    <source>
        <dbReference type="EMBL" id="ONG56647.1"/>
    </source>
</evidence>
<dbReference type="Proteomes" id="UP000188879">
    <property type="component" value="Unassembled WGS sequence"/>
</dbReference>
<dbReference type="InterPro" id="IPR006059">
    <property type="entry name" value="SBP"/>
</dbReference>
<proteinExistence type="predicted"/>
<sequence length="339" mass="37699">MTVTRRGLILAGTGLAIPLAAPRILRAQSVREIRMIEAGGKSGDSMEPYIRPFTAATGTRVVRESPNPFGKLRTLVQAGRPPVVLFEVGSTQVKQGEALKLLEPLDWNAIAPDEMYPEAKLPLGFGWQYYSTLMAWRSDARAPKSWADFFNTRDFPGKRSLQDRPYMLAFALLADGVPPEKLFPLDMDRGFRVLERIKKDVAVWWTAGAQPPQLLKDNEVQYAAAYSGRVAATPGISYTFDSAALDCAYLVVPRGVDAAEKAAAMRLLREFSRAPAQAEAAAIISYTGPSPALTPLLPQDKLAEFPTAHRDKQFQHDVGWWYDNAEVVERRWQQFKLGF</sequence>
<dbReference type="RefSeq" id="WP_076956406.1">
    <property type="nucleotide sequence ID" value="NZ_MLCO01000038.1"/>
</dbReference>
<comment type="caution">
    <text evidence="1">The sequence shown here is derived from an EMBL/GenBank/DDBJ whole genome shotgun (WGS) entry which is preliminary data.</text>
</comment>
<dbReference type="EMBL" id="MLCO01000038">
    <property type="protein sequence ID" value="ONG56647.1"/>
    <property type="molecule type" value="Genomic_DNA"/>
</dbReference>
<dbReference type="SUPFAM" id="SSF53850">
    <property type="entry name" value="Periplasmic binding protein-like II"/>
    <property type="match status" value="1"/>
</dbReference>
<evidence type="ECO:0008006" key="3">
    <source>
        <dbReference type="Google" id="ProtNLM"/>
    </source>
</evidence>
<organism evidence="1 2">
    <name type="scientific">Teichococcus deserti</name>
    <dbReference type="NCBI Taxonomy" id="1817963"/>
    <lineage>
        <taxon>Bacteria</taxon>
        <taxon>Pseudomonadati</taxon>
        <taxon>Pseudomonadota</taxon>
        <taxon>Alphaproteobacteria</taxon>
        <taxon>Acetobacterales</taxon>
        <taxon>Roseomonadaceae</taxon>
        <taxon>Roseomonas</taxon>
    </lineage>
</organism>
<evidence type="ECO:0000313" key="2">
    <source>
        <dbReference type="Proteomes" id="UP000188879"/>
    </source>
</evidence>
<reference evidence="1 2" key="1">
    <citation type="submission" date="2016-10" db="EMBL/GenBank/DDBJ databases">
        <title>Draft Genome sequence of Roseomonas sp. strain M3.</title>
        <authorList>
            <person name="Subhash Y."/>
            <person name="Lee S."/>
        </authorList>
    </citation>
    <scope>NUCLEOTIDE SEQUENCE [LARGE SCALE GENOMIC DNA]</scope>
    <source>
        <strain evidence="1 2">M3</strain>
    </source>
</reference>
<name>A0A1V2H5M1_9PROT</name>
<dbReference type="Gene3D" id="3.40.190.10">
    <property type="entry name" value="Periplasmic binding protein-like II"/>
    <property type="match status" value="2"/>
</dbReference>
<dbReference type="Pfam" id="PF13416">
    <property type="entry name" value="SBP_bac_8"/>
    <property type="match status" value="1"/>
</dbReference>
<accession>A0A1V2H5M1</accession>
<dbReference type="AlphaFoldDB" id="A0A1V2H5M1"/>
<keyword evidence="2" id="KW-1185">Reference proteome</keyword>
<protein>
    <recommendedName>
        <fullName evidence="3">ABC transporter substrate-binding protein</fullName>
    </recommendedName>
</protein>
<gene>
    <name evidence="1" type="ORF">BKE38_05645</name>
</gene>